<proteinExistence type="predicted"/>
<accession>A0A975CS52</accession>
<evidence type="ECO:0000313" key="6">
    <source>
        <dbReference type="Proteomes" id="UP000663920"/>
    </source>
</evidence>
<organism evidence="5 6">
    <name type="scientific">Polaribacter cellanae</name>
    <dbReference type="NCBI Taxonomy" id="2818493"/>
    <lineage>
        <taxon>Bacteria</taxon>
        <taxon>Pseudomonadati</taxon>
        <taxon>Bacteroidota</taxon>
        <taxon>Flavobacteriia</taxon>
        <taxon>Flavobacteriales</taxon>
        <taxon>Flavobacteriaceae</taxon>
    </lineage>
</organism>
<sequence>MIRVLKAGFYTSIQDRGRVGFASKGVPVSGVMDSYSADLANRILDNSLANALLEITFGGCKLEFLVETTICISGGDFSAMINNKPIVLNSRIKINKNDVLSFGNINFGARCYLAVKGGFLTETILGSRSFYQNITKQMILKKGDVLPILSFNNNLEASNSVIKVSCSYFKSIEINCYKGPEFELLNNHQKEQLLNTIFTISNDNNRMGCRLNEVIDNNLPSILTSAVLVGTVQLTPSGKLIVLMRDCQVTGGYPRILQLTTAAINRLAQKTTHQNLKFILKSI</sequence>
<dbReference type="InterPro" id="IPR029000">
    <property type="entry name" value="Cyclophilin-like_dom_sf"/>
</dbReference>
<name>A0A975CS52_9FLAO</name>
<dbReference type="PANTHER" id="PTHR43309:SF5">
    <property type="entry name" value="5-OXOPROLINASE SUBUNIT C"/>
    <property type="match status" value="1"/>
</dbReference>
<gene>
    <name evidence="5" type="ORF">J3359_06440</name>
</gene>
<dbReference type="InterPro" id="IPR003778">
    <property type="entry name" value="CT_A_B"/>
</dbReference>
<keyword evidence="2" id="KW-0378">Hydrolase</keyword>
<dbReference type="RefSeq" id="WP_208079898.1">
    <property type="nucleotide sequence ID" value="NZ_CP071869.1"/>
</dbReference>
<protein>
    <submittedName>
        <fullName evidence="5">Biotin-dependent carboxyltransferase family protein</fullName>
    </submittedName>
</protein>
<dbReference type="InterPro" id="IPR052708">
    <property type="entry name" value="PxpC"/>
</dbReference>
<dbReference type="Gene3D" id="2.40.100.10">
    <property type="entry name" value="Cyclophilin-like"/>
    <property type="match status" value="1"/>
</dbReference>
<evidence type="ECO:0000256" key="3">
    <source>
        <dbReference type="ARBA" id="ARBA00022840"/>
    </source>
</evidence>
<dbReference type="AlphaFoldDB" id="A0A975CS52"/>
<reference evidence="5 6" key="1">
    <citation type="submission" date="2021-03" db="EMBL/GenBank/DDBJ databases">
        <title>Complete genome of Polaribacter_sp.SM13.</title>
        <authorList>
            <person name="Jeong S.W."/>
            <person name="Bae J.W."/>
        </authorList>
    </citation>
    <scope>NUCLEOTIDE SEQUENCE [LARGE SCALE GENOMIC DNA]</scope>
    <source>
        <strain evidence="5 6">SM13</strain>
    </source>
</reference>
<dbReference type="GO" id="GO:0005524">
    <property type="term" value="F:ATP binding"/>
    <property type="evidence" value="ECO:0007669"/>
    <property type="project" value="UniProtKB-KW"/>
</dbReference>
<evidence type="ECO:0000313" key="5">
    <source>
        <dbReference type="EMBL" id="QTE23904.1"/>
    </source>
</evidence>
<dbReference type="PANTHER" id="PTHR43309">
    <property type="entry name" value="5-OXOPROLINASE SUBUNIT C"/>
    <property type="match status" value="1"/>
</dbReference>
<feature type="domain" description="Carboxyltransferase" evidence="4">
    <location>
        <begin position="23"/>
        <end position="283"/>
    </location>
</feature>
<evidence type="ECO:0000256" key="1">
    <source>
        <dbReference type="ARBA" id="ARBA00022741"/>
    </source>
</evidence>
<evidence type="ECO:0000259" key="4">
    <source>
        <dbReference type="SMART" id="SM00797"/>
    </source>
</evidence>
<dbReference type="Pfam" id="PF02626">
    <property type="entry name" value="CT_A_B"/>
    <property type="match status" value="1"/>
</dbReference>
<dbReference type="Proteomes" id="UP000663920">
    <property type="component" value="Chromosome"/>
</dbReference>
<keyword evidence="1" id="KW-0547">Nucleotide-binding</keyword>
<dbReference type="KEGG" id="pcea:J3359_06440"/>
<keyword evidence="3" id="KW-0067">ATP-binding</keyword>
<dbReference type="SMART" id="SM00797">
    <property type="entry name" value="AHS2"/>
    <property type="match status" value="1"/>
</dbReference>
<dbReference type="GO" id="GO:0016787">
    <property type="term" value="F:hydrolase activity"/>
    <property type="evidence" value="ECO:0007669"/>
    <property type="project" value="UniProtKB-KW"/>
</dbReference>
<evidence type="ECO:0000256" key="2">
    <source>
        <dbReference type="ARBA" id="ARBA00022801"/>
    </source>
</evidence>
<dbReference type="EMBL" id="CP071869">
    <property type="protein sequence ID" value="QTE23904.1"/>
    <property type="molecule type" value="Genomic_DNA"/>
</dbReference>
<keyword evidence="6" id="KW-1185">Reference proteome</keyword>